<dbReference type="Proteomes" id="UP000291613">
    <property type="component" value="Unassembled WGS sequence"/>
</dbReference>
<evidence type="ECO:0000313" key="2">
    <source>
        <dbReference type="EMBL" id="TBN53330.1"/>
    </source>
</evidence>
<keyword evidence="3" id="KW-1185">Reference proteome</keyword>
<dbReference type="AlphaFoldDB" id="A0A4Q9GNB3"/>
<dbReference type="OrthoDB" id="1144014at2"/>
<name>A0A4Q9GNB3_9HYPH</name>
<dbReference type="EMBL" id="SIUB01000004">
    <property type="protein sequence ID" value="TBN53330.1"/>
    <property type="molecule type" value="Genomic_DNA"/>
</dbReference>
<evidence type="ECO:0000313" key="3">
    <source>
        <dbReference type="Proteomes" id="UP000291613"/>
    </source>
</evidence>
<dbReference type="RefSeq" id="WP_131003387.1">
    <property type="nucleotide sequence ID" value="NZ_JBHSZR010000007.1"/>
</dbReference>
<gene>
    <name evidence="2" type="ORF">EYR15_09920</name>
</gene>
<keyword evidence="1" id="KW-0732">Signal</keyword>
<feature type="signal peptide" evidence="1">
    <location>
        <begin position="1"/>
        <end position="19"/>
    </location>
</feature>
<protein>
    <submittedName>
        <fullName evidence="2">Uncharacterized protein</fullName>
    </submittedName>
</protein>
<accession>A0A4Q9GNB3</accession>
<sequence>MLRSFVIAALALAPLAALAEPPLTLTCDGPIGRDAIEASLIETFGKANVRTETIDGAEGEQLQATVLFPDDPARRIQILWSDEAARKRPSEVRLTDEAKGSFAGLSVGLDLTAVEKLNGRPFVMNGFGWDLGGNVVDWKGGALSKVPGDCGPSVQFNYAEGAPEKALDKVSGDKRVSSADKALRVVKPTVSSVSIGWGAD</sequence>
<reference evidence="2 3" key="1">
    <citation type="submission" date="2019-02" db="EMBL/GenBank/DDBJ databases">
        <title>Hansschlegelia quercus sp. nov., a novel methylotrophic bacterium from buds of oak (Quercus robur L.).</title>
        <authorList>
            <person name="Agafonova N.V."/>
            <person name="Kaparullina E.N."/>
            <person name="Grouzdev D.S."/>
            <person name="Doronina N.V."/>
        </authorList>
    </citation>
    <scope>NUCLEOTIDE SEQUENCE [LARGE SCALE GENOMIC DNA]</scope>
    <source>
        <strain evidence="2 3">Dub</strain>
    </source>
</reference>
<organism evidence="2 3">
    <name type="scientific">Hansschlegelia quercus</name>
    <dbReference type="NCBI Taxonomy" id="2528245"/>
    <lineage>
        <taxon>Bacteria</taxon>
        <taxon>Pseudomonadati</taxon>
        <taxon>Pseudomonadota</taxon>
        <taxon>Alphaproteobacteria</taxon>
        <taxon>Hyphomicrobiales</taxon>
        <taxon>Methylopilaceae</taxon>
        <taxon>Hansschlegelia</taxon>
    </lineage>
</organism>
<feature type="chain" id="PRO_5021002849" evidence="1">
    <location>
        <begin position="20"/>
        <end position="200"/>
    </location>
</feature>
<evidence type="ECO:0000256" key="1">
    <source>
        <dbReference type="SAM" id="SignalP"/>
    </source>
</evidence>
<comment type="caution">
    <text evidence="2">The sequence shown here is derived from an EMBL/GenBank/DDBJ whole genome shotgun (WGS) entry which is preliminary data.</text>
</comment>
<proteinExistence type="predicted"/>